<dbReference type="SUPFAM" id="SSF57889">
    <property type="entry name" value="Cysteine-rich domain"/>
    <property type="match status" value="4"/>
</dbReference>
<feature type="domain" description="Zinc finger PHD-type" evidence="5">
    <location>
        <begin position="105"/>
        <end position="181"/>
    </location>
</feature>
<keyword evidence="6" id="KW-1185">Reference proteome</keyword>
<reference evidence="7" key="2">
    <citation type="submission" date="2025-08" db="UniProtKB">
        <authorList>
            <consortium name="RefSeq"/>
        </authorList>
    </citation>
    <scope>IDENTIFICATION</scope>
    <source>
        <tissue evidence="7">Leaf</tissue>
    </source>
</reference>
<proteinExistence type="predicted"/>
<dbReference type="InterPro" id="IPR046349">
    <property type="entry name" value="C1-like_sf"/>
</dbReference>
<dbReference type="Pfam" id="PF22926">
    <property type="entry name" value="C1-like_CT"/>
    <property type="match status" value="1"/>
</dbReference>
<dbReference type="PANTHER" id="PTHR32410">
    <property type="entry name" value="CYSTEINE/HISTIDINE-RICH C1 DOMAIN FAMILY PROTEIN"/>
    <property type="match status" value="1"/>
</dbReference>
<dbReference type="InterPro" id="IPR004146">
    <property type="entry name" value="DC1"/>
</dbReference>
<feature type="domain" description="Zinc finger PHD-type" evidence="5">
    <location>
        <begin position="411"/>
        <end position="471"/>
    </location>
</feature>
<evidence type="ECO:0000256" key="4">
    <source>
        <dbReference type="ARBA" id="ARBA00022833"/>
    </source>
</evidence>
<dbReference type="InterPro" id="IPR053192">
    <property type="entry name" value="Vacuole_Formation_Reg"/>
</dbReference>
<dbReference type="Pfam" id="PF03107">
    <property type="entry name" value="C1_2"/>
    <property type="match status" value="7"/>
</dbReference>
<evidence type="ECO:0000259" key="5">
    <source>
        <dbReference type="SMART" id="SM00249"/>
    </source>
</evidence>
<evidence type="ECO:0000313" key="6">
    <source>
        <dbReference type="Proteomes" id="UP000694864"/>
    </source>
</evidence>
<organism evidence="6 7">
    <name type="scientific">Camelina sativa</name>
    <name type="common">False flax</name>
    <name type="synonym">Myagrum sativum</name>
    <dbReference type="NCBI Taxonomy" id="90675"/>
    <lineage>
        <taxon>Eukaryota</taxon>
        <taxon>Viridiplantae</taxon>
        <taxon>Streptophyta</taxon>
        <taxon>Embryophyta</taxon>
        <taxon>Tracheophyta</taxon>
        <taxon>Spermatophyta</taxon>
        <taxon>Magnoliopsida</taxon>
        <taxon>eudicotyledons</taxon>
        <taxon>Gunneridae</taxon>
        <taxon>Pentapetalae</taxon>
        <taxon>rosids</taxon>
        <taxon>malvids</taxon>
        <taxon>Brassicales</taxon>
        <taxon>Brassicaceae</taxon>
        <taxon>Camelineae</taxon>
        <taxon>Camelina</taxon>
    </lineage>
</organism>
<evidence type="ECO:0000256" key="2">
    <source>
        <dbReference type="ARBA" id="ARBA00022737"/>
    </source>
</evidence>
<dbReference type="InterPro" id="IPR054483">
    <property type="entry name" value="DC1-like_CT"/>
</dbReference>
<accession>A0ABM1Q7V1</accession>
<dbReference type="GeneID" id="104703784"/>
<evidence type="ECO:0000256" key="1">
    <source>
        <dbReference type="ARBA" id="ARBA00022723"/>
    </source>
</evidence>
<evidence type="ECO:0000313" key="7">
    <source>
        <dbReference type="RefSeq" id="XP_019082839.1"/>
    </source>
</evidence>
<dbReference type="Proteomes" id="UP000694864">
    <property type="component" value="Chromosome 7"/>
</dbReference>
<dbReference type="SMART" id="SM00249">
    <property type="entry name" value="PHD"/>
    <property type="match status" value="4"/>
</dbReference>
<keyword evidence="2" id="KW-0677">Repeat</keyword>
<keyword evidence="3" id="KW-0863">Zinc-finger</keyword>
<sequence>MEPIGGFHEAELSQLVYHHTKYQPIPKTQSQTSSDKHKPQPFQPFFYCPSTRIIYDYSHFIYPVRYSPEYVESTTSSDDSDDAYEEHSILPLFWCNNKEFNVNGGCYICSGSNFGTDYYFCDICDQTYHKECVQSPFKIKHPHHPKHSLQLSYLRPNAPDIECLCCGKRAMGLVYNCTRCDVAMHTVCAMKSIPFGGFHEVETDGKQYLVYHHPKYQPIPQAQTPVSSFGELVNDALFVCPVSRCLKDGNQNSHPLTSSPEYIVSKIRTSRNRTRSAHQKIHSVLPLFWCNNKEFDDDGECGICSGAKFGTDYYFCVECDTILHRECVKAPLKIKHPYHPKHSLQLYYYRPTQDAECLCCGRGASDMVYYCTKCDVVMHTTCAMTSIPFVVDQPKTHDHPLTLFPKQASLTCNVCGLIREGKPTYVCLKCSFVAHNDCMYSPRIIKISRHNHRISYTASLQSQECYCGVCRKSIDGDYGSYTCDKCDDDFAVHVRCALRRDVCDGVELEGVPEEDDITQDDEPFEMISKGVILHFLHDHYLRLEVSLIYDENKLCQACVMPIIKEEFYSFMECEFYSCMECEFMLHKTCANSPRRIQHLLHPHPLKLIPESEYGNRVYYCDACYRYCGGFMYFCPIVECDFCVDVRCAAISEPFVFQGHDDPLFLALDPEVKPICKVCKSECRKQFNCIKCDFIVCINCATLPYKARYKHDKHLLTLLWGTEVCEKDWCEVCERNLQDTSTKLFYWCNDCCTTLHIACLFNDDLYVKPGQILKVKGKEVKVIAKRNLSRPLCDSCKYPCQGRVLTTDNNKACSMKCVRDIVTEDENPVS</sequence>
<evidence type="ECO:0000256" key="3">
    <source>
        <dbReference type="ARBA" id="ARBA00022771"/>
    </source>
</evidence>
<feature type="domain" description="Zinc finger PHD-type" evidence="5">
    <location>
        <begin position="300"/>
        <end position="375"/>
    </location>
</feature>
<reference evidence="6" key="1">
    <citation type="journal article" date="2014" name="Nat. Commun.">
        <title>The emerging biofuel crop Camelina sativa retains a highly undifferentiated hexaploid genome structure.</title>
        <authorList>
            <person name="Kagale S."/>
            <person name="Koh C."/>
            <person name="Nixon J."/>
            <person name="Bollina V."/>
            <person name="Clarke W.E."/>
            <person name="Tuteja R."/>
            <person name="Spillane C."/>
            <person name="Robinson S.J."/>
            <person name="Links M.G."/>
            <person name="Clarke C."/>
            <person name="Higgins E.E."/>
            <person name="Huebert T."/>
            <person name="Sharpe A.G."/>
            <person name="Parkin I.A."/>
        </authorList>
    </citation>
    <scope>NUCLEOTIDE SEQUENCE [LARGE SCALE GENOMIC DNA]</scope>
    <source>
        <strain evidence="6">cv. DH55</strain>
    </source>
</reference>
<dbReference type="InterPro" id="IPR001965">
    <property type="entry name" value="Znf_PHD"/>
</dbReference>
<name>A0ABM1Q7V1_CAMSA</name>
<protein>
    <submittedName>
        <fullName evidence="7">Uncharacterized protein LOC104703784</fullName>
    </submittedName>
</protein>
<feature type="domain" description="Zinc finger PHD-type" evidence="5">
    <location>
        <begin position="728"/>
        <end position="796"/>
    </location>
</feature>
<dbReference type="RefSeq" id="XP_019082839.1">
    <property type="nucleotide sequence ID" value="XM_019227294.1"/>
</dbReference>
<keyword evidence="4" id="KW-0862">Zinc</keyword>
<dbReference type="PANTHER" id="PTHR32410:SF181">
    <property type="entry name" value="CYSTEINE_HISTIDINE-RICH C1 DOMAIN FAMILY PROTEIN"/>
    <property type="match status" value="1"/>
</dbReference>
<keyword evidence="1" id="KW-0479">Metal-binding</keyword>
<dbReference type="Gene3D" id="3.30.40.10">
    <property type="entry name" value="Zinc/RING finger domain, C3HC4 (zinc finger)"/>
    <property type="match status" value="1"/>
</dbReference>
<gene>
    <name evidence="7" type="primary">LOC104703784</name>
</gene>
<dbReference type="InterPro" id="IPR013083">
    <property type="entry name" value="Znf_RING/FYVE/PHD"/>
</dbReference>